<evidence type="ECO:0000313" key="3">
    <source>
        <dbReference type="EMBL" id="SJZ53352.1"/>
    </source>
</evidence>
<evidence type="ECO:0000313" key="4">
    <source>
        <dbReference type="Proteomes" id="UP000190637"/>
    </source>
</evidence>
<sequence>MSTGDGIHGACAPEFARVRTVFENNFARGLETGAAITVYLGDEPVVELWGGTADRRIGRPWERDTPCLAFSCTKAITAAAALRVAERGGHDLKAPVGDWWPEFTAAGKGRTTGEDLLAHRAGLPAFARPVGAREAVDPAAMATLLAEQAPLWEPGSAHGYHALTYGWLAGEIVRRLDGRTVGEYVADEFAGPLGLDLWVGAPDGVIQRAARLAPGSSGSGASRPAPASSPSADNPVARMNRDVADPDSLLSRAMNRPEVASLPGGYDNPVVLSAGWPAAGVVTTASGLAGFYRDLLAGRIVSPATLRDAVVPRSHGPDRVLGIDSAFGLGFMRPSLAFALPRAAQQTAFGHTGAGGSIGLADLEREVAIGYVMNQTGAELSGGIRAMRLVKAVYDCLG</sequence>
<accession>A0A1T4LEY3</accession>
<gene>
    <name evidence="3" type="ORF">SAMN02745673_00651</name>
</gene>
<dbReference type="PANTHER" id="PTHR43319">
    <property type="entry name" value="BETA-LACTAMASE-RELATED"/>
    <property type="match status" value="1"/>
</dbReference>
<dbReference type="SUPFAM" id="SSF56601">
    <property type="entry name" value="beta-lactamase/transpeptidase-like"/>
    <property type="match status" value="1"/>
</dbReference>
<reference evidence="3 4" key="1">
    <citation type="submission" date="2017-02" db="EMBL/GenBank/DDBJ databases">
        <authorList>
            <person name="Peterson S.W."/>
        </authorList>
    </citation>
    <scope>NUCLEOTIDE SEQUENCE [LARGE SCALE GENOMIC DNA]</scope>
    <source>
        <strain evidence="3 4">DSM 45154</strain>
    </source>
</reference>
<dbReference type="RefSeq" id="WP_078760082.1">
    <property type="nucleotide sequence ID" value="NZ_FUWS01000002.1"/>
</dbReference>
<feature type="region of interest" description="Disordered" evidence="1">
    <location>
        <begin position="212"/>
        <end position="239"/>
    </location>
</feature>
<dbReference type="STRING" id="1122192.SAMN02745673_00651"/>
<dbReference type="Pfam" id="PF00144">
    <property type="entry name" value="Beta-lactamase"/>
    <property type="match status" value="1"/>
</dbReference>
<dbReference type="Gene3D" id="3.40.710.10">
    <property type="entry name" value="DD-peptidase/beta-lactamase superfamily"/>
    <property type="match status" value="1"/>
</dbReference>
<dbReference type="InterPro" id="IPR052907">
    <property type="entry name" value="Beta-lactamase/esterase"/>
</dbReference>
<evidence type="ECO:0000256" key="1">
    <source>
        <dbReference type="SAM" id="MobiDB-lite"/>
    </source>
</evidence>
<dbReference type="InterPro" id="IPR012338">
    <property type="entry name" value="Beta-lactam/transpept-like"/>
</dbReference>
<organism evidence="3 4">
    <name type="scientific">Marinactinospora thermotolerans DSM 45154</name>
    <dbReference type="NCBI Taxonomy" id="1122192"/>
    <lineage>
        <taxon>Bacteria</taxon>
        <taxon>Bacillati</taxon>
        <taxon>Actinomycetota</taxon>
        <taxon>Actinomycetes</taxon>
        <taxon>Streptosporangiales</taxon>
        <taxon>Nocardiopsidaceae</taxon>
        <taxon>Marinactinospora</taxon>
    </lineage>
</organism>
<keyword evidence="4" id="KW-1185">Reference proteome</keyword>
<evidence type="ECO:0000259" key="2">
    <source>
        <dbReference type="Pfam" id="PF00144"/>
    </source>
</evidence>
<dbReference type="InterPro" id="IPR001466">
    <property type="entry name" value="Beta-lactam-related"/>
</dbReference>
<dbReference type="OrthoDB" id="9809635at2"/>
<feature type="domain" description="Beta-lactamase-related" evidence="2">
    <location>
        <begin position="22"/>
        <end position="386"/>
    </location>
</feature>
<dbReference type="EMBL" id="FUWS01000002">
    <property type="protein sequence ID" value="SJZ53352.1"/>
    <property type="molecule type" value="Genomic_DNA"/>
</dbReference>
<dbReference type="PANTHER" id="PTHR43319:SF3">
    <property type="entry name" value="BETA-LACTAMASE-RELATED DOMAIN-CONTAINING PROTEIN"/>
    <property type="match status" value="1"/>
</dbReference>
<dbReference type="Proteomes" id="UP000190637">
    <property type="component" value="Unassembled WGS sequence"/>
</dbReference>
<name>A0A1T4LEY3_9ACTN</name>
<feature type="compositionally biased region" description="Low complexity" evidence="1">
    <location>
        <begin position="212"/>
        <end position="232"/>
    </location>
</feature>
<proteinExistence type="predicted"/>
<dbReference type="AlphaFoldDB" id="A0A1T4LEY3"/>
<protein>
    <submittedName>
        <fullName evidence="3">CubicO group peptidase, beta-lactamase class C family</fullName>
    </submittedName>
</protein>